<evidence type="ECO:0000256" key="6">
    <source>
        <dbReference type="ARBA" id="ARBA00022741"/>
    </source>
</evidence>
<keyword evidence="5" id="KW-0677">Repeat</keyword>
<gene>
    <name evidence="13" type="ORF">UFOPK1572_00931</name>
    <name evidence="14" type="ORF">UFOPK2169_00229</name>
</gene>
<evidence type="ECO:0000256" key="4">
    <source>
        <dbReference type="ARBA" id="ARBA00022730"/>
    </source>
</evidence>
<keyword evidence="3" id="KW-0820">tRNA-binding</keyword>
<comment type="similarity">
    <text evidence="1">Belongs to the ABC transporter superfamily. ABCF family. Translational throttle EttA subfamily.</text>
</comment>
<dbReference type="GO" id="GO:0006412">
    <property type="term" value="P:translation"/>
    <property type="evidence" value="ECO:0007669"/>
    <property type="project" value="UniProtKB-KW"/>
</dbReference>
<evidence type="ECO:0000256" key="7">
    <source>
        <dbReference type="ARBA" id="ARBA00022801"/>
    </source>
</evidence>
<dbReference type="Pfam" id="PF12848">
    <property type="entry name" value="ABC_tran_Xtn"/>
    <property type="match status" value="1"/>
</dbReference>
<accession>A0A6J6K0B3</accession>
<dbReference type="NCBIfam" id="NF008775">
    <property type="entry name" value="PRK11819.1"/>
    <property type="match status" value="1"/>
</dbReference>
<feature type="domain" description="ABC transporter" evidence="12">
    <location>
        <begin position="337"/>
        <end position="554"/>
    </location>
</feature>
<dbReference type="GO" id="GO:0045900">
    <property type="term" value="P:negative regulation of translational elongation"/>
    <property type="evidence" value="ECO:0007669"/>
    <property type="project" value="InterPro"/>
</dbReference>
<name>A0A6J6K0B3_9ZZZZ</name>
<dbReference type="CDD" id="cd03221">
    <property type="entry name" value="ABCF_EF-3"/>
    <property type="match status" value="2"/>
</dbReference>
<keyword evidence="4" id="KW-0699">rRNA-binding</keyword>
<dbReference type="Pfam" id="PF00005">
    <property type="entry name" value="ABC_tran"/>
    <property type="match status" value="2"/>
</dbReference>
<dbReference type="EMBL" id="CAEZWE010000004">
    <property type="protein sequence ID" value="CAB4642686.1"/>
    <property type="molecule type" value="Genomic_DNA"/>
</dbReference>
<sequence length="568" mass="63086">MARRTNLNGIMAHEFIYTCYKLARFYPPDRTILENISLSFYPGAKIGVIGSNGSGKSSLLRIMAGLDDGYTGEARLTPGFSVGLLEQEPQLDPSKDVLGNVMDGVAPIRDVLTRYDEVMAMWGDPDADYEKVGALQAELEDKIAAMDAWSLDRNVEIAMDALRCPPNDADVTTLSGGERRRVALCRLLLSRPDLLLLDEPTNHLDAESVDWLERFLSEYPGTVVAITHDRYFLDNVAKWILELDRGRGFPFEGNYSSWLEQKQTRLAAEEKQSDNRARTLQRELEWVKMSPKARQAKGKARLAAYDKLHAEALAAERGPDKLEINIPAGPRLGDNVIKVENLSKGFGDRLLIENLSFALPPAGIVGIIGPNGAGKSTLFAMLTGQQAPDSGTVTVGDTVQLSYVDQNRDSLDATKTVYEEITEGVEHMKVGNREIHGRAYVASFNFKGADQQKLVGDLSGGERNRVHLAKVLKRGGNVLLLDEPTNDLDVDTLRALEDALEAFPGCAVVISHDRWFLDRIATHVLAFEGDSQVRWFEGNFTEYEAWRRKELGSAAEQPHRIKYKPLSR</sequence>
<evidence type="ECO:0000256" key="2">
    <source>
        <dbReference type="ARBA" id="ARBA00022490"/>
    </source>
</evidence>
<keyword evidence="11" id="KW-0648">Protein biosynthesis</keyword>
<dbReference type="InterPro" id="IPR032781">
    <property type="entry name" value="ABC_tran_Xtn"/>
</dbReference>
<evidence type="ECO:0000313" key="13">
    <source>
        <dbReference type="EMBL" id="CAB4562513.1"/>
    </source>
</evidence>
<reference evidence="14" key="1">
    <citation type="submission" date="2020-05" db="EMBL/GenBank/DDBJ databases">
        <authorList>
            <person name="Chiriac C."/>
            <person name="Salcher M."/>
            <person name="Ghai R."/>
            <person name="Kavagutti S V."/>
        </authorList>
    </citation>
    <scope>NUCLEOTIDE SEQUENCE</scope>
</reference>
<dbReference type="HAMAP" id="MF_00847">
    <property type="entry name" value="EttA"/>
    <property type="match status" value="1"/>
</dbReference>
<proteinExistence type="inferred from homology"/>
<dbReference type="PROSITE" id="PS00211">
    <property type="entry name" value="ABC_TRANSPORTER_1"/>
    <property type="match status" value="1"/>
</dbReference>
<dbReference type="InterPro" id="IPR017871">
    <property type="entry name" value="ABC_transporter-like_CS"/>
</dbReference>
<evidence type="ECO:0000256" key="11">
    <source>
        <dbReference type="ARBA" id="ARBA00022917"/>
    </source>
</evidence>
<dbReference type="PANTHER" id="PTHR43858:SF1">
    <property type="entry name" value="ABC TRANSPORTER-RELATED PROTEIN"/>
    <property type="match status" value="1"/>
</dbReference>
<evidence type="ECO:0000256" key="8">
    <source>
        <dbReference type="ARBA" id="ARBA00022840"/>
    </source>
</evidence>
<feature type="domain" description="ABC transporter" evidence="12">
    <location>
        <begin position="10"/>
        <end position="270"/>
    </location>
</feature>
<keyword evidence="8" id="KW-0067">ATP-binding</keyword>
<keyword evidence="10" id="KW-0694">RNA-binding</keyword>
<dbReference type="GO" id="GO:0005524">
    <property type="term" value="F:ATP binding"/>
    <property type="evidence" value="ECO:0007669"/>
    <property type="project" value="UniProtKB-KW"/>
</dbReference>
<dbReference type="FunFam" id="3.40.50.300:FF:000011">
    <property type="entry name" value="Putative ABC transporter ATP-binding component"/>
    <property type="match status" value="1"/>
</dbReference>
<dbReference type="SUPFAM" id="SSF52540">
    <property type="entry name" value="P-loop containing nucleoside triphosphate hydrolases"/>
    <property type="match status" value="2"/>
</dbReference>
<dbReference type="GO" id="GO:0000049">
    <property type="term" value="F:tRNA binding"/>
    <property type="evidence" value="ECO:0007669"/>
    <property type="project" value="UniProtKB-KW"/>
</dbReference>
<dbReference type="PROSITE" id="PS50893">
    <property type="entry name" value="ABC_TRANSPORTER_2"/>
    <property type="match status" value="2"/>
</dbReference>
<keyword evidence="7" id="KW-0378">Hydrolase</keyword>
<dbReference type="EMBL" id="CAEZTC010000111">
    <property type="protein sequence ID" value="CAB4562513.1"/>
    <property type="molecule type" value="Genomic_DNA"/>
</dbReference>
<keyword evidence="6" id="KW-0547">Nucleotide-binding</keyword>
<dbReference type="GO" id="GO:0019843">
    <property type="term" value="F:rRNA binding"/>
    <property type="evidence" value="ECO:0007669"/>
    <property type="project" value="UniProtKB-KW"/>
</dbReference>
<evidence type="ECO:0000313" key="14">
    <source>
        <dbReference type="EMBL" id="CAB4642686.1"/>
    </source>
</evidence>
<evidence type="ECO:0000256" key="9">
    <source>
        <dbReference type="ARBA" id="ARBA00022845"/>
    </source>
</evidence>
<evidence type="ECO:0000256" key="10">
    <source>
        <dbReference type="ARBA" id="ARBA00022884"/>
    </source>
</evidence>
<dbReference type="Gene3D" id="3.40.50.300">
    <property type="entry name" value="P-loop containing nucleotide triphosphate hydrolases"/>
    <property type="match status" value="2"/>
</dbReference>
<evidence type="ECO:0000259" key="12">
    <source>
        <dbReference type="PROSITE" id="PS50893"/>
    </source>
</evidence>
<keyword evidence="9" id="KW-0810">Translation regulation</keyword>
<keyword evidence="2" id="KW-0963">Cytoplasm</keyword>
<dbReference type="InterPro" id="IPR003593">
    <property type="entry name" value="AAA+_ATPase"/>
</dbReference>
<dbReference type="InterPro" id="IPR022374">
    <property type="entry name" value="EttA"/>
</dbReference>
<evidence type="ECO:0000256" key="1">
    <source>
        <dbReference type="ARBA" id="ARBA00005868"/>
    </source>
</evidence>
<dbReference type="AlphaFoldDB" id="A0A6J6K0B3"/>
<evidence type="ECO:0000256" key="5">
    <source>
        <dbReference type="ARBA" id="ARBA00022737"/>
    </source>
</evidence>
<dbReference type="NCBIfam" id="TIGR03719">
    <property type="entry name" value="ABC_ABC_ChvD"/>
    <property type="match status" value="1"/>
</dbReference>
<dbReference type="GO" id="GO:0016887">
    <property type="term" value="F:ATP hydrolysis activity"/>
    <property type="evidence" value="ECO:0007669"/>
    <property type="project" value="InterPro"/>
</dbReference>
<protein>
    <submittedName>
        <fullName evidence="14">Unannotated protein</fullName>
    </submittedName>
</protein>
<dbReference type="PANTHER" id="PTHR43858">
    <property type="entry name" value="ENERGY-DEPENDENT TRANSLATIONAL THROTTLE PROTEIN ETTA"/>
    <property type="match status" value="1"/>
</dbReference>
<organism evidence="14">
    <name type="scientific">freshwater metagenome</name>
    <dbReference type="NCBI Taxonomy" id="449393"/>
    <lineage>
        <taxon>unclassified sequences</taxon>
        <taxon>metagenomes</taxon>
        <taxon>ecological metagenomes</taxon>
    </lineage>
</organism>
<dbReference type="SMART" id="SM00382">
    <property type="entry name" value="AAA"/>
    <property type="match status" value="2"/>
</dbReference>
<dbReference type="InterPro" id="IPR027417">
    <property type="entry name" value="P-loop_NTPase"/>
</dbReference>
<dbReference type="InterPro" id="IPR003439">
    <property type="entry name" value="ABC_transporter-like_ATP-bd"/>
</dbReference>
<evidence type="ECO:0000256" key="3">
    <source>
        <dbReference type="ARBA" id="ARBA00022555"/>
    </source>
</evidence>
<dbReference type="FunFam" id="3.40.50.300:FF:000183">
    <property type="entry name" value="ABC transporter ATP-binding protein yjjK"/>
    <property type="match status" value="1"/>
</dbReference>